<evidence type="ECO:0000313" key="8">
    <source>
        <dbReference type="EMBL" id="KKC41114.1"/>
    </source>
</evidence>
<organism evidence="8 9">
    <name type="scientific">Devosia epidermidihirudinis</name>
    <dbReference type="NCBI Taxonomy" id="1293439"/>
    <lineage>
        <taxon>Bacteria</taxon>
        <taxon>Pseudomonadati</taxon>
        <taxon>Pseudomonadota</taxon>
        <taxon>Alphaproteobacteria</taxon>
        <taxon>Hyphomicrobiales</taxon>
        <taxon>Devosiaceae</taxon>
        <taxon>Devosia</taxon>
    </lineage>
</organism>
<keyword evidence="4" id="KW-0408">Iron</keyword>
<dbReference type="Gene3D" id="3.40.50.1980">
    <property type="entry name" value="Nitrogenase molybdenum iron protein domain"/>
    <property type="match status" value="2"/>
</dbReference>
<keyword evidence="9" id="KW-1185">Reference proteome</keyword>
<dbReference type="PANTHER" id="PTHR30532">
    <property type="entry name" value="IRON III DICITRATE-BINDING PERIPLASMIC PROTEIN"/>
    <property type="match status" value="1"/>
</dbReference>
<dbReference type="Proteomes" id="UP000033411">
    <property type="component" value="Unassembled WGS sequence"/>
</dbReference>
<keyword evidence="5 6" id="KW-0732">Signal</keyword>
<evidence type="ECO:0000256" key="5">
    <source>
        <dbReference type="ARBA" id="ARBA00022729"/>
    </source>
</evidence>
<accession>A0A0F5QM56</accession>
<protein>
    <recommendedName>
        <fullName evidence="7">Fe/B12 periplasmic-binding domain-containing protein</fullName>
    </recommendedName>
</protein>
<comment type="subcellular location">
    <subcellularLocation>
        <location evidence="1">Cell envelope</location>
    </subcellularLocation>
</comment>
<keyword evidence="4" id="KW-0410">Iron transport</keyword>
<dbReference type="PANTHER" id="PTHR30532:SF24">
    <property type="entry name" value="FERRIC ENTEROBACTIN-BINDING PERIPLASMIC PROTEIN FEPB"/>
    <property type="match status" value="1"/>
</dbReference>
<dbReference type="AlphaFoldDB" id="A0A0F5QM56"/>
<dbReference type="Pfam" id="PF01497">
    <property type="entry name" value="Peripla_BP_2"/>
    <property type="match status" value="1"/>
</dbReference>
<feature type="chain" id="PRO_5002494734" description="Fe/B12 periplasmic-binding domain-containing protein" evidence="6">
    <location>
        <begin position="18"/>
        <end position="323"/>
    </location>
</feature>
<sequence>MKSIPLLLALVSAPALAQEFPQVFEHKFGTTTLETKPERILTLSYSGIDHYLALGVTPVGVREWYGGYPSGAWPWAQAALGDATIIQIPEEYTYEQIAALDPDVIEGLTAGLTAEQYAELSKIAPVVATEAQYGDFGTPWYVQTQTMGRIAGKEAEAKVLVDGINQRFEDIVAAHPEWQGMTAAVAFADTLPGAFRSDDIRAMTLSQLGFVTPPAIDAADSEYGFFIEFSPEDLSLLDTDLLVWVSGDDNSARIKALTLRTRLKAHLEGREVMADRMLAGAFSYASPLSIDYLLDRLVPEIELAVDGDPSTVVPSAAAEGIAP</sequence>
<evidence type="ECO:0000256" key="6">
    <source>
        <dbReference type="SAM" id="SignalP"/>
    </source>
</evidence>
<keyword evidence="4" id="KW-0406">Ion transport</keyword>
<proteinExistence type="inferred from homology"/>
<name>A0A0F5QM56_9HYPH</name>
<dbReference type="GO" id="GO:1901678">
    <property type="term" value="P:iron coordination entity transport"/>
    <property type="evidence" value="ECO:0007669"/>
    <property type="project" value="UniProtKB-ARBA"/>
</dbReference>
<evidence type="ECO:0000256" key="2">
    <source>
        <dbReference type="ARBA" id="ARBA00008814"/>
    </source>
</evidence>
<feature type="signal peptide" evidence="6">
    <location>
        <begin position="1"/>
        <end position="17"/>
    </location>
</feature>
<dbReference type="GO" id="GO:0030288">
    <property type="term" value="C:outer membrane-bounded periplasmic space"/>
    <property type="evidence" value="ECO:0007669"/>
    <property type="project" value="TreeGrafter"/>
</dbReference>
<dbReference type="PROSITE" id="PS50983">
    <property type="entry name" value="FE_B12_PBP"/>
    <property type="match status" value="1"/>
</dbReference>
<keyword evidence="3" id="KW-0813">Transport</keyword>
<reference evidence="8 9" key="1">
    <citation type="submission" date="2015-03" db="EMBL/GenBank/DDBJ databases">
        <authorList>
            <person name="Lepp D."/>
            <person name="Hassan Y.I."/>
            <person name="Li X.-Z."/>
            <person name="Zhou T."/>
        </authorList>
    </citation>
    <scope>NUCLEOTIDE SEQUENCE [LARGE SCALE GENOMIC DNA]</scope>
    <source>
        <strain evidence="8 9">E84</strain>
    </source>
</reference>
<dbReference type="EMBL" id="LANJ01000004">
    <property type="protein sequence ID" value="KKC41114.1"/>
    <property type="molecule type" value="Genomic_DNA"/>
</dbReference>
<evidence type="ECO:0000256" key="4">
    <source>
        <dbReference type="ARBA" id="ARBA00022496"/>
    </source>
</evidence>
<gene>
    <name evidence="8" type="ORF">WH87_02195</name>
</gene>
<feature type="domain" description="Fe/B12 periplasmic-binding" evidence="7">
    <location>
        <begin position="39"/>
        <end position="305"/>
    </location>
</feature>
<comment type="caution">
    <text evidence="8">The sequence shown here is derived from an EMBL/GenBank/DDBJ whole genome shotgun (WGS) entry which is preliminary data.</text>
</comment>
<dbReference type="STRING" id="1293439.WH87_02195"/>
<dbReference type="InterPro" id="IPR002491">
    <property type="entry name" value="ABC_transptr_periplasmic_BD"/>
</dbReference>
<evidence type="ECO:0000313" key="9">
    <source>
        <dbReference type="Proteomes" id="UP000033411"/>
    </source>
</evidence>
<dbReference type="InterPro" id="IPR051313">
    <property type="entry name" value="Bact_iron-sidero_bind"/>
</dbReference>
<comment type="similarity">
    <text evidence="2">Belongs to the bacterial solute-binding protein 8 family.</text>
</comment>
<dbReference type="PATRIC" id="fig|1293439.3.peg.2805"/>
<evidence type="ECO:0000259" key="7">
    <source>
        <dbReference type="PROSITE" id="PS50983"/>
    </source>
</evidence>
<evidence type="ECO:0000256" key="3">
    <source>
        <dbReference type="ARBA" id="ARBA00022448"/>
    </source>
</evidence>
<dbReference type="SUPFAM" id="SSF53807">
    <property type="entry name" value="Helical backbone' metal receptor"/>
    <property type="match status" value="1"/>
</dbReference>
<evidence type="ECO:0000256" key="1">
    <source>
        <dbReference type="ARBA" id="ARBA00004196"/>
    </source>
</evidence>